<comment type="caution">
    <text evidence="1">The sequence shown here is derived from an EMBL/GenBank/DDBJ whole genome shotgun (WGS) entry which is preliminary data.</text>
</comment>
<dbReference type="EMBL" id="BARV01022182">
    <property type="protein sequence ID" value="GAI18597.1"/>
    <property type="molecule type" value="Genomic_DNA"/>
</dbReference>
<accession>X1LGY4</accession>
<reference evidence="1" key="1">
    <citation type="journal article" date="2014" name="Front. Microbiol.">
        <title>High frequency of phylogenetically diverse reductive dehalogenase-homologous genes in deep subseafloor sedimentary metagenomes.</title>
        <authorList>
            <person name="Kawai M."/>
            <person name="Futagami T."/>
            <person name="Toyoda A."/>
            <person name="Takaki Y."/>
            <person name="Nishi S."/>
            <person name="Hori S."/>
            <person name="Arai W."/>
            <person name="Tsubouchi T."/>
            <person name="Morono Y."/>
            <person name="Uchiyama I."/>
            <person name="Ito T."/>
            <person name="Fujiyama A."/>
            <person name="Inagaki F."/>
            <person name="Takami H."/>
        </authorList>
    </citation>
    <scope>NUCLEOTIDE SEQUENCE</scope>
    <source>
        <strain evidence="1">Expedition CK06-06</strain>
    </source>
</reference>
<evidence type="ECO:0000313" key="1">
    <source>
        <dbReference type="EMBL" id="GAI18597.1"/>
    </source>
</evidence>
<organism evidence="1">
    <name type="scientific">marine sediment metagenome</name>
    <dbReference type="NCBI Taxonomy" id="412755"/>
    <lineage>
        <taxon>unclassified sequences</taxon>
        <taxon>metagenomes</taxon>
        <taxon>ecological metagenomes</taxon>
    </lineage>
</organism>
<feature type="non-terminal residue" evidence="1">
    <location>
        <position position="33"/>
    </location>
</feature>
<dbReference type="AlphaFoldDB" id="X1LGY4"/>
<gene>
    <name evidence="1" type="ORF">S06H3_36593</name>
</gene>
<protein>
    <submittedName>
        <fullName evidence="1">Uncharacterized protein</fullName>
    </submittedName>
</protein>
<name>X1LGY4_9ZZZZ</name>
<proteinExistence type="predicted"/>
<sequence>MSVLFDEAGASKVLELLDEASQGNSQISLPFMA</sequence>